<name>A0AAF0QRR8_SOLVR</name>
<gene>
    <name evidence="1" type="ORF">MTR67_020493</name>
</gene>
<reference evidence="1" key="1">
    <citation type="submission" date="2023-08" db="EMBL/GenBank/DDBJ databases">
        <title>A de novo genome assembly of Solanum verrucosum Schlechtendal, a Mexican diploid species geographically isolated from the other diploid A-genome species in potato relatives.</title>
        <authorList>
            <person name="Hosaka K."/>
        </authorList>
    </citation>
    <scope>NUCLEOTIDE SEQUENCE</scope>
    <source>
        <tissue evidence="1">Young leaves</tissue>
    </source>
</reference>
<proteinExistence type="predicted"/>
<accession>A0AAF0QRR8</accession>
<evidence type="ECO:0000313" key="1">
    <source>
        <dbReference type="EMBL" id="WMV27108.1"/>
    </source>
</evidence>
<protein>
    <submittedName>
        <fullName evidence="1">Uncharacterized protein</fullName>
    </submittedName>
</protein>
<dbReference type="AlphaFoldDB" id="A0AAF0QRR8"/>
<organism evidence="1 2">
    <name type="scientific">Solanum verrucosum</name>
    <dbReference type="NCBI Taxonomy" id="315347"/>
    <lineage>
        <taxon>Eukaryota</taxon>
        <taxon>Viridiplantae</taxon>
        <taxon>Streptophyta</taxon>
        <taxon>Embryophyta</taxon>
        <taxon>Tracheophyta</taxon>
        <taxon>Spermatophyta</taxon>
        <taxon>Magnoliopsida</taxon>
        <taxon>eudicotyledons</taxon>
        <taxon>Gunneridae</taxon>
        <taxon>Pentapetalae</taxon>
        <taxon>asterids</taxon>
        <taxon>lamiids</taxon>
        <taxon>Solanales</taxon>
        <taxon>Solanaceae</taxon>
        <taxon>Solanoideae</taxon>
        <taxon>Solaneae</taxon>
        <taxon>Solanum</taxon>
    </lineage>
</organism>
<sequence>MKLRHDVIRHMLKDEIIAIDYVKSKLNSTDSLTKSVGRRLIFQTSIEMGLRPIDSQ</sequence>
<keyword evidence="2" id="KW-1185">Reference proteome</keyword>
<dbReference type="Proteomes" id="UP001234989">
    <property type="component" value="Chromosome 4"/>
</dbReference>
<dbReference type="EMBL" id="CP133615">
    <property type="protein sequence ID" value="WMV27108.1"/>
    <property type="molecule type" value="Genomic_DNA"/>
</dbReference>
<evidence type="ECO:0000313" key="2">
    <source>
        <dbReference type="Proteomes" id="UP001234989"/>
    </source>
</evidence>